<feature type="compositionally biased region" description="Low complexity" evidence="1">
    <location>
        <begin position="1193"/>
        <end position="1203"/>
    </location>
</feature>
<dbReference type="PROSITE" id="PS50172">
    <property type="entry name" value="BRCT"/>
    <property type="match status" value="1"/>
</dbReference>
<dbReference type="PANTHER" id="PTHR14625:SF3">
    <property type="entry name" value="MICROCEPHALIN"/>
    <property type="match status" value="1"/>
</dbReference>
<feature type="compositionally biased region" description="Acidic residues" evidence="1">
    <location>
        <begin position="642"/>
        <end position="652"/>
    </location>
</feature>
<organism evidence="3 4">
    <name type="scientific">Penicillium thymicola</name>
    <dbReference type="NCBI Taxonomy" id="293382"/>
    <lineage>
        <taxon>Eukaryota</taxon>
        <taxon>Fungi</taxon>
        <taxon>Dikarya</taxon>
        <taxon>Ascomycota</taxon>
        <taxon>Pezizomycotina</taxon>
        <taxon>Eurotiomycetes</taxon>
        <taxon>Eurotiomycetidae</taxon>
        <taxon>Eurotiales</taxon>
        <taxon>Aspergillaceae</taxon>
        <taxon>Penicillium</taxon>
    </lineage>
</organism>
<feature type="region of interest" description="Disordered" evidence="1">
    <location>
        <begin position="318"/>
        <end position="365"/>
    </location>
</feature>
<feature type="compositionally biased region" description="Low complexity" evidence="1">
    <location>
        <begin position="35"/>
        <end position="46"/>
    </location>
</feature>
<dbReference type="Gene3D" id="3.40.50.10190">
    <property type="entry name" value="BRCT domain"/>
    <property type="match status" value="1"/>
</dbReference>
<feature type="region of interest" description="Disordered" evidence="1">
    <location>
        <begin position="402"/>
        <end position="540"/>
    </location>
</feature>
<sequence>MARAAVIPQSPAKRAARTSTKSTAAADAKKKAPRRAAPAPRTATPSLDAESDDELGFITSKPAKPTARPPGRPAIKPKVTTSVTARGRKASESLADKPKPQNNAAENQLGQQTEAPKKRVGRPRKSPLPTEAAATKPETAPKTRGRPRSATTAKAPPTRETVATSRRTRAAIDTANDTKSNQIKIATSSTTMRSNLLRGPAKKKTVKFQDVSDSEAEEPEVPAAGRRRVATKGTDVGKAGLGATPVRKPVTTGTRGRKPAAAKKETTKPLSPKKAKQVAKSLSAYASSDGEDDELNTIKDDTKDPVRLVVHSPVKHGVETTGLSSPVRRINFTPKKASSFMDENGEPKLPTPKHGSDGIGLSSPVRKISFAPNRSQNTVADNGHLALPPGNSVIFSDSMIMSSPARRPAPSSPFQFSMRETPNRGGSLFGGSVNPISAPDFTPGRTSPLKMSPKKGYLGASFSQSPFKDSASAAPARTPLFQSPAKRIASPFKNSIFSAHASAGPSNPTDNDGTPSKRVEFAQSTTPGSSPRDSLPDQAAFEKDTEMVEDVARDIFGIELSSDGKASSVSPIQEDIATSEVARDPFNDKNTDSLSAEVEVEGDSDLEEDKSEYPQDQLQSEYEEPETICFDAMEEANMAAEDLYDEEPEEDSGPGGSEQLEDQVQFDREEADTICFDTMEDAQLAAYDLYHQDVQEASELEEDEDLHEGNGFEYEEADTVCFDAMEDAQLAAHDLHDQQVQEASDLEESEFEHEELDTVCFDTMEDAQFAADDLHDQQVQEVSELEEDEDLHDESEFEYEEADTVCFDTMEDAHRAENDLYDEQAQVAGSDMEDTDSPEDELAVLEREIEEESQYVQEATQRPEEEGHVMSEQSDVEDTGSILAGPEFATISPKPALPHENNHADDIATPAQKTQSIALPQSSLTGGESTPLALNCPANSENDHDSTLDAKNVNNVIVDAPLHEENSWTPNTQVDPASMAPSLFNTPSVIDQHQSPAEANLGFTPLAQKFGRWEQNTPSQARSLRPRRRGVFSLVGPLDRTNTETPTKPESVSYPNLSKSPLANTPSLFAQLPLLPQSACISPEYEQNTRPSSIYEDHRIIESPKKSTDIFEDPGSEITELEHSSTAEVPQDQGQGFHLLDDKENCGPILPSTPMKAEVQPDDLQTIHTVSKVPLKAEGDVSPVKLPRKRGLSFSSTSPTRSSPRVRKPTFMALNDTAPILSPSRKCPRVSRSPTPKRRSTTGRRSSVKAPVMAAPGTPVATASPAKKARRSISTEQKALHGAVVHVDVHTTEGEDASGIFVELLQQMGARCVKSWSWNPHSSLSPVDGAEPKDLRVGITHVVYKDGGLRTMEKVKKAAGLVKCVGVGWVLDCERENQWLDETPYAVDSSIIPRGGAKRRKSMEPRALSNFNGTLVRISESPAPSAGGRRSGVNPGAVEGFRKITPPTHQPMPSTPPQQYSADSYQFPATPGYNFANLDAIGMSPATPGFLGNRSKLVQQSCPPKQSNRGLFPSAKPASIMLDEGQDEESRRQRRFRMEAARRKSLVYKPAVASPLVP</sequence>
<evidence type="ECO:0000313" key="3">
    <source>
        <dbReference type="EMBL" id="KAJ9481623.1"/>
    </source>
</evidence>
<feature type="compositionally biased region" description="Polar residues" evidence="1">
    <location>
        <begin position="1043"/>
        <end position="1059"/>
    </location>
</feature>
<dbReference type="SUPFAM" id="SSF52113">
    <property type="entry name" value="BRCT domain"/>
    <property type="match status" value="1"/>
</dbReference>
<reference evidence="3" key="2">
    <citation type="journal article" date="2016" name="Fungal Biol.">
        <title>Ochratoxin A production by Penicillium thymicola.</title>
        <authorList>
            <person name="Nguyen H.D.T."/>
            <person name="McMullin D.R."/>
            <person name="Ponomareva E."/>
            <person name="Riley R."/>
            <person name="Pomraning K.R."/>
            <person name="Baker S.E."/>
            <person name="Seifert K.A."/>
        </authorList>
    </citation>
    <scope>NUCLEOTIDE SEQUENCE</scope>
    <source>
        <strain evidence="3">DAOM 180753</strain>
    </source>
</reference>
<accession>A0AAI9T719</accession>
<feature type="region of interest" description="Disordered" evidence="1">
    <location>
        <begin position="1499"/>
        <end position="1533"/>
    </location>
</feature>
<proteinExistence type="predicted"/>
<feature type="compositionally biased region" description="Polar residues" evidence="1">
    <location>
        <begin position="522"/>
        <end position="532"/>
    </location>
</feature>
<feature type="compositionally biased region" description="Basic and acidic residues" evidence="1">
    <location>
        <begin position="89"/>
        <end position="99"/>
    </location>
</feature>
<evidence type="ECO:0000256" key="1">
    <source>
        <dbReference type="SAM" id="MobiDB-lite"/>
    </source>
</evidence>
<name>A0AAI9T719_PENTH</name>
<dbReference type="InterPro" id="IPR001357">
    <property type="entry name" value="BRCT_dom"/>
</dbReference>
<feature type="region of interest" description="Disordered" evidence="1">
    <location>
        <begin position="1009"/>
        <end position="1059"/>
    </location>
</feature>
<keyword evidence="4" id="KW-1185">Reference proteome</keyword>
<feature type="region of interest" description="Disordered" evidence="1">
    <location>
        <begin position="1180"/>
        <end position="1268"/>
    </location>
</feature>
<feature type="region of interest" description="Disordered" evidence="1">
    <location>
        <begin position="1419"/>
        <end position="1464"/>
    </location>
</feature>
<dbReference type="InterPro" id="IPR036420">
    <property type="entry name" value="BRCT_dom_sf"/>
</dbReference>
<feature type="region of interest" description="Disordered" evidence="1">
    <location>
        <begin position="1"/>
        <end position="305"/>
    </location>
</feature>
<protein>
    <recommendedName>
        <fullName evidence="2">BRCT domain-containing protein</fullName>
    </recommendedName>
</protein>
<feature type="compositionally biased region" description="Low complexity" evidence="1">
    <location>
        <begin position="402"/>
        <end position="413"/>
    </location>
</feature>
<feature type="compositionally biased region" description="Basic and acidic residues" evidence="1">
    <location>
        <begin position="581"/>
        <end position="591"/>
    </location>
</feature>
<feature type="compositionally biased region" description="Polar residues" evidence="1">
    <location>
        <begin position="1499"/>
        <end position="1509"/>
    </location>
</feature>
<dbReference type="Proteomes" id="UP001227192">
    <property type="component" value="Unassembled WGS sequence"/>
</dbReference>
<gene>
    <name evidence="3" type="ORF">VN97_g11850</name>
</gene>
<feature type="compositionally biased region" description="Basic and acidic residues" evidence="1">
    <location>
        <begin position="296"/>
        <end position="305"/>
    </location>
</feature>
<dbReference type="GO" id="GO:0000278">
    <property type="term" value="P:mitotic cell cycle"/>
    <property type="evidence" value="ECO:0007669"/>
    <property type="project" value="TreeGrafter"/>
</dbReference>
<dbReference type="EMBL" id="LACB01000725">
    <property type="protein sequence ID" value="KAJ9481623.1"/>
    <property type="molecule type" value="Genomic_DNA"/>
</dbReference>
<feature type="compositionally biased region" description="Low complexity" evidence="1">
    <location>
        <begin position="127"/>
        <end position="142"/>
    </location>
</feature>
<feature type="compositionally biased region" description="Low complexity" evidence="1">
    <location>
        <begin position="17"/>
        <end position="26"/>
    </location>
</feature>
<feature type="region of interest" description="Disordered" evidence="1">
    <location>
        <begin position="559"/>
        <end position="668"/>
    </location>
</feature>
<reference evidence="3" key="1">
    <citation type="submission" date="2015-06" db="EMBL/GenBank/DDBJ databases">
        <authorList>
            <person name="Nguyen H."/>
        </authorList>
    </citation>
    <scope>NUCLEOTIDE SEQUENCE</scope>
    <source>
        <strain evidence="3">DAOM 180753</strain>
    </source>
</reference>
<dbReference type="CDD" id="cd17716">
    <property type="entry name" value="BRCT_microcephalin_rpt1"/>
    <property type="match status" value="1"/>
</dbReference>
<feature type="compositionally biased region" description="Polar residues" evidence="1">
    <location>
        <begin position="175"/>
        <end position="194"/>
    </location>
</feature>
<feature type="domain" description="BRCT" evidence="2">
    <location>
        <begin position="1275"/>
        <end position="1387"/>
    </location>
</feature>
<dbReference type="PANTHER" id="PTHR14625">
    <property type="entry name" value="MICROCEPHALIN"/>
    <property type="match status" value="1"/>
</dbReference>
<evidence type="ECO:0000259" key="2">
    <source>
        <dbReference type="PROSITE" id="PS50172"/>
    </source>
</evidence>
<feature type="compositionally biased region" description="Polar residues" evidence="1">
    <location>
        <begin position="504"/>
        <end position="514"/>
    </location>
</feature>
<evidence type="ECO:0000313" key="4">
    <source>
        <dbReference type="Proteomes" id="UP001227192"/>
    </source>
</evidence>
<feature type="compositionally biased region" description="Acidic residues" evidence="1">
    <location>
        <begin position="598"/>
        <end position="610"/>
    </location>
</feature>
<feature type="compositionally biased region" description="Polar residues" evidence="1">
    <location>
        <begin position="100"/>
        <end position="114"/>
    </location>
</feature>
<dbReference type="InterPro" id="IPR022047">
    <property type="entry name" value="Microcephalin-like"/>
</dbReference>
<comment type="caution">
    <text evidence="3">The sequence shown here is derived from an EMBL/GenBank/DDBJ whole genome shotgun (WGS) entry which is preliminary data.</text>
</comment>